<evidence type="ECO:0000313" key="2">
    <source>
        <dbReference type="EMBL" id="CAF4285971.1"/>
    </source>
</evidence>
<dbReference type="AlphaFoldDB" id="A0A820GXN0"/>
<dbReference type="EMBL" id="CAJOBF010010082">
    <property type="protein sequence ID" value="CAF4285971.1"/>
    <property type="molecule type" value="Genomic_DNA"/>
</dbReference>
<name>A0A820GXN0_9BILA</name>
<feature type="compositionally biased region" description="Polar residues" evidence="1">
    <location>
        <begin position="79"/>
        <end position="88"/>
    </location>
</feature>
<reference evidence="2" key="1">
    <citation type="submission" date="2021-02" db="EMBL/GenBank/DDBJ databases">
        <authorList>
            <person name="Nowell W R."/>
        </authorList>
    </citation>
    <scope>NUCLEOTIDE SEQUENCE</scope>
</reference>
<proteinExistence type="predicted"/>
<sequence>MEDLLEILTDVYHWIKNDRQGNDEIAAYSGRTHIPQLNSDRSSVQASSLGAQIAQLADRRRAFGHDIVAPSSLVYTEISPTVSPSNSPARRHPKENVEHDSVVEDLQEKYQALIRRFEQTVQISSDPLNLSRISEDAPSTTTPDLRLLLDDLTNYNNRKKQDNYHKETRTQLKQSTKPIESIEGHETVKTIDNEITTNVKTTKKRRLLLGNENDQVQVLNERFPEIYVSTEMQAKLNDQFSKHIDSVSKSRVELLNSQQGNMND</sequence>
<protein>
    <submittedName>
        <fullName evidence="2">Uncharacterized protein</fullName>
    </submittedName>
</protein>
<accession>A0A820GXN0</accession>
<evidence type="ECO:0000256" key="1">
    <source>
        <dbReference type="SAM" id="MobiDB-lite"/>
    </source>
</evidence>
<feature type="region of interest" description="Disordered" evidence="1">
    <location>
        <begin position="79"/>
        <end position="98"/>
    </location>
</feature>
<feature type="non-terminal residue" evidence="2">
    <location>
        <position position="1"/>
    </location>
</feature>
<comment type="caution">
    <text evidence="2">The sequence shown here is derived from an EMBL/GenBank/DDBJ whole genome shotgun (WGS) entry which is preliminary data.</text>
</comment>
<evidence type="ECO:0000313" key="3">
    <source>
        <dbReference type="Proteomes" id="UP000663842"/>
    </source>
</evidence>
<organism evidence="2 3">
    <name type="scientific">Rotaria magnacalcarata</name>
    <dbReference type="NCBI Taxonomy" id="392030"/>
    <lineage>
        <taxon>Eukaryota</taxon>
        <taxon>Metazoa</taxon>
        <taxon>Spiralia</taxon>
        <taxon>Gnathifera</taxon>
        <taxon>Rotifera</taxon>
        <taxon>Eurotatoria</taxon>
        <taxon>Bdelloidea</taxon>
        <taxon>Philodinida</taxon>
        <taxon>Philodinidae</taxon>
        <taxon>Rotaria</taxon>
    </lineage>
</organism>
<gene>
    <name evidence="2" type="ORF">UXM345_LOCUS32606</name>
</gene>
<dbReference type="Proteomes" id="UP000663842">
    <property type="component" value="Unassembled WGS sequence"/>
</dbReference>